<dbReference type="GO" id="GO:0005737">
    <property type="term" value="C:cytoplasm"/>
    <property type="evidence" value="ECO:0007669"/>
    <property type="project" value="UniProtKB-SubCell"/>
</dbReference>
<evidence type="ECO:0000313" key="9">
    <source>
        <dbReference type="Proteomes" id="UP001165289"/>
    </source>
</evidence>
<dbReference type="GO" id="GO:0045743">
    <property type="term" value="P:positive regulation of fibroblast growth factor receptor signaling pathway"/>
    <property type="evidence" value="ECO:0007669"/>
    <property type="project" value="TreeGrafter"/>
</dbReference>
<comment type="subcellular location">
    <subcellularLocation>
        <location evidence="1">Cytoplasm</location>
    </subcellularLocation>
</comment>
<dbReference type="PANTHER" id="PTHR46392:SF1">
    <property type="entry name" value="DUAL SERINE_THREONINE AND TYROSINE PROTEIN KINASE"/>
    <property type="match status" value="1"/>
</dbReference>
<keyword evidence="9" id="KW-1185">Reference proteome</keyword>
<keyword evidence="4" id="KW-0808">Transferase</keyword>
<evidence type="ECO:0000259" key="7">
    <source>
        <dbReference type="PROSITE" id="PS50011"/>
    </source>
</evidence>
<dbReference type="Pfam" id="PF00069">
    <property type="entry name" value="Pkinase"/>
    <property type="match status" value="1"/>
</dbReference>
<gene>
    <name evidence="8" type="ORF">LOD99_10330</name>
</gene>
<dbReference type="EMBL" id="JAKMXF010000029">
    <property type="protein sequence ID" value="KAI6660688.1"/>
    <property type="molecule type" value="Genomic_DNA"/>
</dbReference>
<evidence type="ECO:0000256" key="2">
    <source>
        <dbReference type="ARBA" id="ARBA00022490"/>
    </source>
</evidence>
<comment type="caution">
    <text evidence="8">The sequence shown here is derived from an EMBL/GenBank/DDBJ whole genome shotgun (WGS) entry which is preliminary data.</text>
</comment>
<reference evidence="8 9" key="1">
    <citation type="journal article" date="2023" name="BMC Biol.">
        <title>The compact genome of the sponge Oopsacas minuta (Hexactinellida) is lacking key metazoan core genes.</title>
        <authorList>
            <person name="Santini S."/>
            <person name="Schenkelaars Q."/>
            <person name="Jourda C."/>
            <person name="Duchesne M."/>
            <person name="Belahbib H."/>
            <person name="Rocher C."/>
            <person name="Selva M."/>
            <person name="Riesgo A."/>
            <person name="Vervoort M."/>
            <person name="Leys S.P."/>
            <person name="Kodjabachian L."/>
            <person name="Le Bivic A."/>
            <person name="Borchiellini C."/>
            <person name="Claverie J.M."/>
            <person name="Renard E."/>
        </authorList>
    </citation>
    <scope>NUCLEOTIDE SEQUENCE [LARGE SCALE GENOMIC DNA]</scope>
    <source>
        <strain evidence="8">SPO-2</strain>
    </source>
</reference>
<accession>A0AAV7KHW5</accession>
<evidence type="ECO:0000256" key="6">
    <source>
        <dbReference type="SAM" id="Phobius"/>
    </source>
</evidence>
<proteinExistence type="predicted"/>
<dbReference type="PROSITE" id="PS50011">
    <property type="entry name" value="PROTEIN_KINASE_DOM"/>
    <property type="match status" value="1"/>
</dbReference>
<evidence type="ECO:0000313" key="8">
    <source>
        <dbReference type="EMBL" id="KAI6660688.1"/>
    </source>
</evidence>
<dbReference type="InterPro" id="IPR000719">
    <property type="entry name" value="Prot_kinase_dom"/>
</dbReference>
<dbReference type="AlphaFoldDB" id="A0AAV7KHW5"/>
<evidence type="ECO:0000256" key="1">
    <source>
        <dbReference type="ARBA" id="ARBA00004496"/>
    </source>
</evidence>
<organism evidence="8 9">
    <name type="scientific">Oopsacas minuta</name>
    <dbReference type="NCBI Taxonomy" id="111878"/>
    <lineage>
        <taxon>Eukaryota</taxon>
        <taxon>Metazoa</taxon>
        <taxon>Porifera</taxon>
        <taxon>Hexactinellida</taxon>
        <taxon>Hexasterophora</taxon>
        <taxon>Lyssacinosida</taxon>
        <taxon>Leucopsacidae</taxon>
        <taxon>Oopsacas</taxon>
    </lineage>
</organism>
<dbReference type="GO" id="GO:0004674">
    <property type="term" value="F:protein serine/threonine kinase activity"/>
    <property type="evidence" value="ECO:0007669"/>
    <property type="project" value="UniProtKB-KW"/>
</dbReference>
<dbReference type="Gene3D" id="1.10.510.10">
    <property type="entry name" value="Transferase(Phosphotransferase) domain 1"/>
    <property type="match status" value="1"/>
</dbReference>
<dbReference type="GO" id="GO:0005524">
    <property type="term" value="F:ATP binding"/>
    <property type="evidence" value="ECO:0007669"/>
    <property type="project" value="InterPro"/>
</dbReference>
<keyword evidence="6" id="KW-0812">Transmembrane</keyword>
<keyword evidence="5" id="KW-0418">Kinase</keyword>
<evidence type="ECO:0000256" key="5">
    <source>
        <dbReference type="ARBA" id="ARBA00022777"/>
    </source>
</evidence>
<keyword evidence="2" id="KW-0963">Cytoplasm</keyword>
<sequence>MRWAQVVSGSTSGRLWPYYQLDADNRGKITDLGFCKPEAMMTHSIVGTPIHMAPELFSGKYDQSVDVYALGILFWYCFAGVVHLPRNFDRCSTKDELWSLVKKGLRPERLSSFTLEAWDLMEACWVGDSTKRPLLGEIIQRLTKILEQANVGRGQASRDRPTSEVY</sequence>
<dbReference type="GO" id="GO:0044344">
    <property type="term" value="P:cellular response to fibroblast growth factor stimulus"/>
    <property type="evidence" value="ECO:0007669"/>
    <property type="project" value="TreeGrafter"/>
</dbReference>
<feature type="domain" description="Protein kinase" evidence="7">
    <location>
        <begin position="1"/>
        <end position="146"/>
    </location>
</feature>
<keyword evidence="6" id="KW-0472">Membrane</keyword>
<name>A0AAV7KHW5_9METZ</name>
<evidence type="ECO:0000256" key="4">
    <source>
        <dbReference type="ARBA" id="ARBA00022679"/>
    </source>
</evidence>
<dbReference type="Proteomes" id="UP001165289">
    <property type="component" value="Unassembled WGS sequence"/>
</dbReference>
<feature type="transmembrane region" description="Helical" evidence="6">
    <location>
        <begin position="67"/>
        <end position="84"/>
    </location>
</feature>
<keyword evidence="3" id="KW-0723">Serine/threonine-protein kinase</keyword>
<protein>
    <recommendedName>
        <fullName evidence="7">Protein kinase domain-containing protein</fullName>
    </recommendedName>
</protein>
<dbReference type="PANTHER" id="PTHR46392">
    <property type="entry name" value="DUAL SERINE/THREONINE AND TYROSINE PROTEIN KINASE"/>
    <property type="match status" value="1"/>
</dbReference>
<dbReference type="GO" id="GO:0070374">
    <property type="term" value="P:positive regulation of ERK1 and ERK2 cascade"/>
    <property type="evidence" value="ECO:0007669"/>
    <property type="project" value="TreeGrafter"/>
</dbReference>
<keyword evidence="6" id="KW-1133">Transmembrane helix</keyword>
<dbReference type="InterPro" id="IPR051302">
    <property type="entry name" value="Dual_SerThr-Tyr_Kinase"/>
</dbReference>
<dbReference type="GO" id="GO:0043066">
    <property type="term" value="P:negative regulation of apoptotic process"/>
    <property type="evidence" value="ECO:0007669"/>
    <property type="project" value="TreeGrafter"/>
</dbReference>
<evidence type="ECO:0000256" key="3">
    <source>
        <dbReference type="ARBA" id="ARBA00022527"/>
    </source>
</evidence>
<dbReference type="SUPFAM" id="SSF56112">
    <property type="entry name" value="Protein kinase-like (PK-like)"/>
    <property type="match status" value="1"/>
</dbReference>
<dbReference type="InterPro" id="IPR011009">
    <property type="entry name" value="Kinase-like_dom_sf"/>
</dbReference>